<dbReference type="OrthoDB" id="4074025at2"/>
<reference evidence="6 7" key="1">
    <citation type="submission" date="2019-05" db="EMBL/GenBank/DDBJ databases">
        <title>Draft genome sequence of Actinomadura sp. 14C53.</title>
        <authorList>
            <person name="Saricaoglu S."/>
            <person name="Isik K."/>
        </authorList>
    </citation>
    <scope>NUCLEOTIDE SEQUENCE [LARGE SCALE GENOMIC DNA]</scope>
    <source>
        <strain evidence="6 7">14C53</strain>
    </source>
</reference>
<organism evidence="6 7">
    <name type="scientific">Actinomadura soli</name>
    <dbReference type="NCBI Taxonomy" id="2508997"/>
    <lineage>
        <taxon>Bacteria</taxon>
        <taxon>Bacillati</taxon>
        <taxon>Actinomycetota</taxon>
        <taxon>Actinomycetes</taxon>
        <taxon>Streptosporangiales</taxon>
        <taxon>Thermomonosporaceae</taxon>
        <taxon>Actinomadura</taxon>
    </lineage>
</organism>
<dbReference type="EMBL" id="VCKW01000029">
    <property type="protein sequence ID" value="TMR04737.1"/>
    <property type="molecule type" value="Genomic_DNA"/>
</dbReference>
<evidence type="ECO:0000256" key="2">
    <source>
        <dbReference type="ARBA" id="ARBA00022643"/>
    </source>
</evidence>
<evidence type="ECO:0000259" key="5">
    <source>
        <dbReference type="Pfam" id="PF00296"/>
    </source>
</evidence>
<keyword evidence="4" id="KW-0503">Monooxygenase</keyword>
<sequence length="291" mass="30930">MKGNLMNALQFGLDVPASAAPGSDPVREAAEAERLGFDFVSTSDHPCGTSPSFETWTMLAWIAAATTRIRLATRVLGVPYRPPAMVAKMAETFDRLSGGRLILGMGGGYSDEEFRAFGLPVPTPRDKIDGLEEAVAITRGLWSRPAFTFAGRLYHTEAADLEPKPDRRIPIWLGTFGPRALALTGRVADGWIPSYGLVPPDVIAGPRDRVLAAAEEAGRDPGAVALAYNIEVRIGAGTGDLTGTPEQVAEGLTACVKLGFTALNLKPTGPDRTEQVHRLAEEVLPAVRASA</sequence>
<evidence type="ECO:0000256" key="3">
    <source>
        <dbReference type="ARBA" id="ARBA00023002"/>
    </source>
</evidence>
<keyword evidence="3" id="KW-0560">Oxidoreductase</keyword>
<proteinExistence type="predicted"/>
<dbReference type="InterPro" id="IPR036661">
    <property type="entry name" value="Luciferase-like_sf"/>
</dbReference>
<dbReference type="InterPro" id="IPR050172">
    <property type="entry name" value="SsuD_RutA_monooxygenase"/>
</dbReference>
<dbReference type="Proteomes" id="UP000309174">
    <property type="component" value="Unassembled WGS sequence"/>
</dbReference>
<protein>
    <submittedName>
        <fullName evidence="6">LLM class flavin-dependent oxidoreductase</fullName>
    </submittedName>
</protein>
<dbReference type="PANTHER" id="PTHR42847:SF4">
    <property type="entry name" value="ALKANESULFONATE MONOOXYGENASE-RELATED"/>
    <property type="match status" value="1"/>
</dbReference>
<dbReference type="GO" id="GO:0046306">
    <property type="term" value="P:alkanesulfonate catabolic process"/>
    <property type="evidence" value="ECO:0007669"/>
    <property type="project" value="TreeGrafter"/>
</dbReference>
<dbReference type="PANTHER" id="PTHR42847">
    <property type="entry name" value="ALKANESULFONATE MONOOXYGENASE"/>
    <property type="match status" value="1"/>
</dbReference>
<evidence type="ECO:0000313" key="7">
    <source>
        <dbReference type="Proteomes" id="UP000309174"/>
    </source>
</evidence>
<dbReference type="InterPro" id="IPR011251">
    <property type="entry name" value="Luciferase-like_dom"/>
</dbReference>
<keyword evidence="7" id="KW-1185">Reference proteome</keyword>
<accession>A0A5C4JGM2</accession>
<keyword evidence="1" id="KW-0285">Flavoprotein</keyword>
<dbReference type="GO" id="GO:0008726">
    <property type="term" value="F:alkanesulfonate monooxygenase activity"/>
    <property type="evidence" value="ECO:0007669"/>
    <property type="project" value="TreeGrafter"/>
</dbReference>
<dbReference type="SUPFAM" id="SSF51679">
    <property type="entry name" value="Bacterial luciferase-like"/>
    <property type="match status" value="1"/>
</dbReference>
<dbReference type="Pfam" id="PF00296">
    <property type="entry name" value="Bac_luciferase"/>
    <property type="match status" value="1"/>
</dbReference>
<feature type="domain" description="Luciferase-like" evidence="5">
    <location>
        <begin position="22"/>
        <end position="233"/>
    </location>
</feature>
<evidence type="ECO:0000313" key="6">
    <source>
        <dbReference type="EMBL" id="TMR04737.1"/>
    </source>
</evidence>
<evidence type="ECO:0000256" key="1">
    <source>
        <dbReference type="ARBA" id="ARBA00022630"/>
    </source>
</evidence>
<keyword evidence="2" id="KW-0288">FMN</keyword>
<comment type="caution">
    <text evidence="6">The sequence shown here is derived from an EMBL/GenBank/DDBJ whole genome shotgun (WGS) entry which is preliminary data.</text>
</comment>
<dbReference type="AlphaFoldDB" id="A0A5C4JGM2"/>
<name>A0A5C4JGM2_9ACTN</name>
<gene>
    <name evidence="6" type="ORF">ETD83_08095</name>
</gene>
<evidence type="ECO:0000256" key="4">
    <source>
        <dbReference type="ARBA" id="ARBA00023033"/>
    </source>
</evidence>
<dbReference type="Gene3D" id="3.20.20.30">
    <property type="entry name" value="Luciferase-like domain"/>
    <property type="match status" value="1"/>
</dbReference>